<feature type="compositionally biased region" description="Low complexity" evidence="1">
    <location>
        <begin position="72"/>
        <end position="81"/>
    </location>
</feature>
<dbReference type="Proteomes" id="UP000281553">
    <property type="component" value="Unassembled WGS sequence"/>
</dbReference>
<reference evidence="2 3" key="1">
    <citation type="submission" date="2018-11" db="EMBL/GenBank/DDBJ databases">
        <authorList>
            <consortium name="Pathogen Informatics"/>
        </authorList>
    </citation>
    <scope>NUCLEOTIDE SEQUENCE [LARGE SCALE GENOMIC DNA]</scope>
</reference>
<name>A0A3P7NUA7_DIBLA</name>
<gene>
    <name evidence="2" type="ORF">DILT_LOCUS4937</name>
</gene>
<evidence type="ECO:0000313" key="3">
    <source>
        <dbReference type="Proteomes" id="UP000281553"/>
    </source>
</evidence>
<accession>A0A3P7NUA7</accession>
<proteinExistence type="predicted"/>
<evidence type="ECO:0000313" key="2">
    <source>
        <dbReference type="EMBL" id="VDN09106.1"/>
    </source>
</evidence>
<organism evidence="2 3">
    <name type="scientific">Dibothriocephalus latus</name>
    <name type="common">Fish tapeworm</name>
    <name type="synonym">Diphyllobothrium latum</name>
    <dbReference type="NCBI Taxonomy" id="60516"/>
    <lineage>
        <taxon>Eukaryota</taxon>
        <taxon>Metazoa</taxon>
        <taxon>Spiralia</taxon>
        <taxon>Lophotrochozoa</taxon>
        <taxon>Platyhelminthes</taxon>
        <taxon>Cestoda</taxon>
        <taxon>Eucestoda</taxon>
        <taxon>Diphyllobothriidea</taxon>
        <taxon>Diphyllobothriidae</taxon>
        <taxon>Dibothriocephalus</taxon>
    </lineage>
</organism>
<keyword evidence="3" id="KW-1185">Reference proteome</keyword>
<protein>
    <submittedName>
        <fullName evidence="2">Uncharacterized protein</fullName>
    </submittedName>
</protein>
<evidence type="ECO:0000256" key="1">
    <source>
        <dbReference type="SAM" id="MobiDB-lite"/>
    </source>
</evidence>
<sequence length="202" mass="22351">MCSADHGAHTLSSVTYKTSTLRPAALTAMECEDPPARQTVIEKPISAPLVPPNRTKAADDPPQQTVSRKESSPPSMLPSEMQNRVMTRLNVSRVLQESTNQQQSNPDLVKVGPRPRAQLLFNRTPAQQTSFPEASKGTQFFFTPKAVRWKLFFLMNLSSCILFALPITKASLLLTALCAYLERVLLRSCNHNMSPGLNANWA</sequence>
<dbReference type="AlphaFoldDB" id="A0A3P7NUA7"/>
<dbReference type="EMBL" id="UYRU01046411">
    <property type="protein sequence ID" value="VDN09106.1"/>
    <property type="molecule type" value="Genomic_DNA"/>
</dbReference>
<feature type="region of interest" description="Disordered" evidence="1">
    <location>
        <begin position="44"/>
        <end position="82"/>
    </location>
</feature>